<comment type="similarity">
    <text evidence="1">Belongs to the DedA family.</text>
</comment>
<feature type="transmembrane region" description="Helical" evidence="1">
    <location>
        <begin position="15"/>
        <end position="38"/>
    </location>
</feature>
<protein>
    <submittedName>
        <fullName evidence="2">Uncharacterized protein</fullName>
    </submittedName>
</protein>
<evidence type="ECO:0000256" key="1">
    <source>
        <dbReference type="RuleBase" id="RU367016"/>
    </source>
</evidence>
<keyword evidence="1" id="KW-1133">Transmembrane helix</keyword>
<keyword evidence="1" id="KW-0472">Membrane</keyword>
<reference evidence="2" key="2">
    <citation type="journal article" date="2010" name="Mol. Plant Microbe Interact.">
        <title>Rhodococcus fascians impacts plant development through the dynamic fas-mediated production of a cytokinin mix.</title>
        <authorList>
            <person name="Pertry I."/>
            <person name="Vaclavikova K."/>
            <person name="Gemrotova M."/>
            <person name="Spichal L."/>
            <person name="Galuszka P."/>
            <person name="Depuydt S."/>
            <person name="Temmerman W."/>
            <person name="Stes E."/>
            <person name="De Keyser A."/>
            <person name="Riefler M."/>
            <person name="Biondi S."/>
            <person name="Novak O."/>
            <person name="Schmulling T."/>
            <person name="Strnad M."/>
            <person name="Tarkowski P."/>
            <person name="Holsters M."/>
            <person name="Vereecke D."/>
        </authorList>
    </citation>
    <scope>NUCLEOTIDE SEQUENCE</scope>
    <source>
        <strain evidence="2">D188</strain>
        <plasmid evidence="2">pFiD188</plasmid>
    </source>
</reference>
<reference evidence="2" key="5">
    <citation type="journal article" date="2012" name="Mol. Plant Microbe Interact.">
        <title>pFiD188, the linear virulence plasmid of Rhodococcus fascians D188.</title>
        <authorList>
            <person name="Francis I."/>
            <person name="De Keyser A."/>
            <person name="De Backer P."/>
            <person name="Simon-Mateo C."/>
            <person name="Kalkus J."/>
            <person name="Pertry I."/>
            <person name="Ardiles-Diaz W."/>
            <person name="De Rycke R."/>
            <person name="Vandeputte O.M."/>
            <person name="El Jaziri M."/>
            <person name="Holsters M."/>
            <person name="Vereecke D."/>
        </authorList>
    </citation>
    <scope>NUCLEOTIDE SEQUENCE</scope>
    <source>
        <strain evidence="2">D188</strain>
        <plasmid evidence="2">pFiD188</plasmid>
    </source>
</reference>
<dbReference type="PANTHER" id="PTHR30353">
    <property type="entry name" value="INNER MEMBRANE PROTEIN DEDA-RELATED"/>
    <property type="match status" value="1"/>
</dbReference>
<feature type="transmembrane region" description="Helical" evidence="1">
    <location>
        <begin position="45"/>
        <end position="66"/>
    </location>
</feature>
<dbReference type="KEGG" id="rfa:A3L23_04920"/>
<dbReference type="AlphaFoldDB" id="G8JYS0"/>
<feature type="transmembrane region" description="Helical" evidence="1">
    <location>
        <begin position="72"/>
        <end position="90"/>
    </location>
</feature>
<keyword evidence="1" id="KW-1003">Cell membrane</keyword>
<accession>G8JYS0</accession>
<keyword evidence="1" id="KW-0812">Transmembrane</keyword>
<organism evidence="2">
    <name type="scientific">Rhodococcoides fascians D188</name>
    <dbReference type="NCBI Taxonomy" id="1051973"/>
    <lineage>
        <taxon>Bacteria</taxon>
        <taxon>Bacillati</taxon>
        <taxon>Actinomycetota</taxon>
        <taxon>Actinomycetes</taxon>
        <taxon>Mycobacteriales</taxon>
        <taxon>Nocardiaceae</taxon>
        <taxon>Rhodococcoides</taxon>
    </lineage>
</organism>
<gene>
    <name evidence="2" type="ORF">pFi_055</name>
</gene>
<dbReference type="GO" id="GO:0005886">
    <property type="term" value="C:plasma membrane"/>
    <property type="evidence" value="ECO:0007669"/>
    <property type="project" value="UniProtKB-SubCell"/>
</dbReference>
<evidence type="ECO:0000313" key="2">
    <source>
        <dbReference type="EMBL" id="AET25191.1"/>
    </source>
</evidence>
<dbReference type="EMBL" id="JN093097">
    <property type="protein sequence ID" value="AET25191.1"/>
    <property type="molecule type" value="Genomic_DNA"/>
</dbReference>
<reference evidence="2" key="1">
    <citation type="journal article" date="2009" name="Proc. Natl. Acad. Sci. U.S.A.">
        <title>Identification of Rhodococcus fascians cytokinins and their modus operandi to reshape the plant.</title>
        <authorList>
            <person name="Pertry I."/>
            <person name="Vaclavikova K."/>
            <person name="Depuydt S."/>
            <person name="Galuszka P."/>
            <person name="Spichal L."/>
            <person name="Temmerman W."/>
            <person name="Stes E."/>
            <person name="Schmulling T."/>
            <person name="Kakimoto T."/>
            <person name="Van Montagu M.C."/>
            <person name="Strnad M."/>
            <person name="Holsters M."/>
            <person name="Tarkowski P."/>
            <person name="Vereecke D."/>
        </authorList>
    </citation>
    <scope>NUCLEOTIDE SEQUENCE</scope>
    <source>
        <strain evidence="2">D188</strain>
        <plasmid evidence="2">pFiD188</plasmid>
    </source>
</reference>
<dbReference type="PANTHER" id="PTHR30353:SF0">
    <property type="entry name" value="TRANSMEMBRANE PROTEIN"/>
    <property type="match status" value="1"/>
</dbReference>
<reference evidence="2" key="3">
    <citation type="journal article" date="2011" name="Annu. Rev. Phytopathol.">
        <title>A successful bacterial coup d'etat: how Rhodococcus fascians redirects plant development.</title>
        <authorList>
            <person name="Stes E."/>
            <person name="Vandeputte O.M."/>
            <person name="El Jaziri M."/>
            <person name="Holsters M."/>
            <person name="Vereecke D."/>
        </authorList>
    </citation>
    <scope>NUCLEOTIDE SEQUENCE</scope>
    <source>
        <strain evidence="2">D188</strain>
        <plasmid evidence="2">pFiD188</plasmid>
    </source>
</reference>
<dbReference type="InterPro" id="IPR032818">
    <property type="entry name" value="DedA-like"/>
</dbReference>
<feature type="transmembrane region" description="Helical" evidence="1">
    <location>
        <begin position="186"/>
        <end position="207"/>
    </location>
</feature>
<comment type="subcellular location">
    <subcellularLocation>
        <location evidence="1">Cell membrane</location>
        <topology evidence="1">Multi-pass membrane protein</topology>
    </subcellularLocation>
</comment>
<reference evidence="2" key="4">
    <citation type="submission" date="2011-06" db="EMBL/GenBank/DDBJ databases">
        <authorList>
            <person name="Vereecke D.M."/>
        </authorList>
    </citation>
    <scope>NUCLEOTIDE SEQUENCE</scope>
    <source>
        <strain evidence="2">D188</strain>
        <plasmid evidence="2">pFiD188</plasmid>
    </source>
</reference>
<feature type="transmembrane region" description="Helical" evidence="1">
    <location>
        <begin position="158"/>
        <end position="180"/>
    </location>
</feature>
<proteinExistence type="inferred from homology"/>
<name>G8JYS0_RHOFA</name>
<geneLocation type="plasmid" evidence="2">
    <name>pFiD188</name>
</geneLocation>
<keyword evidence="2" id="KW-0614">Plasmid</keyword>
<sequence length="256" mass="26294">MAAAVTVGRGDLMDLFIDVIASIASWCAPMVLLVAAAILLVESGLLVGFLLPGTGTVLAVGALVGLGELDPVVTAIVLIASSTAGAQLAFRSIRRGSCRADIAGAGRFARLINRVLARARQLFSGDARVGTVTTHFVGGARTLGPRLAAGSSLSFSRFAVLNIVAATVWVTLLLTTGSVLGANPAWIPWATGAFVVAVVGVIAIRAFRRSDAPVPGGTIPARRSDRRGGNAAVPCSCARVIRGRLIPNSCRVLGFR</sequence>